<dbReference type="Pfam" id="PF02775">
    <property type="entry name" value="TPP_enzyme_C"/>
    <property type="match status" value="1"/>
</dbReference>
<organism evidence="7 8">
    <name type="scientific">Actinomadura logoneensis</name>
    <dbReference type="NCBI Taxonomy" id="2293572"/>
    <lineage>
        <taxon>Bacteria</taxon>
        <taxon>Bacillati</taxon>
        <taxon>Actinomycetota</taxon>
        <taxon>Actinomycetes</taxon>
        <taxon>Streptosporangiales</taxon>
        <taxon>Thermomonosporaceae</taxon>
        <taxon>Actinomadura</taxon>
    </lineage>
</organism>
<dbReference type="InterPro" id="IPR029035">
    <property type="entry name" value="DHS-like_NAD/FAD-binding_dom"/>
</dbReference>
<comment type="similarity">
    <text evidence="1 3">Belongs to the TPP enzyme family.</text>
</comment>
<dbReference type="SUPFAM" id="SSF52518">
    <property type="entry name" value="Thiamin diphosphate-binding fold (THDP-binding)"/>
    <property type="match status" value="2"/>
</dbReference>
<dbReference type="Pfam" id="PF00205">
    <property type="entry name" value="TPP_enzyme_M"/>
    <property type="match status" value="1"/>
</dbReference>
<name>A0A372JDB6_9ACTN</name>
<dbReference type="InterPro" id="IPR011766">
    <property type="entry name" value="TPP_enzyme_TPP-bd"/>
</dbReference>
<dbReference type="CDD" id="cd07035">
    <property type="entry name" value="TPP_PYR_POX_like"/>
    <property type="match status" value="1"/>
</dbReference>
<protein>
    <submittedName>
        <fullName evidence="7">Thiamine pyrophosphate-binding protein</fullName>
    </submittedName>
</protein>
<dbReference type="GO" id="GO:0009099">
    <property type="term" value="P:L-valine biosynthetic process"/>
    <property type="evidence" value="ECO:0007669"/>
    <property type="project" value="TreeGrafter"/>
</dbReference>
<accession>A0A372JDB6</accession>
<dbReference type="GO" id="GO:0003984">
    <property type="term" value="F:acetolactate synthase activity"/>
    <property type="evidence" value="ECO:0007669"/>
    <property type="project" value="TreeGrafter"/>
</dbReference>
<dbReference type="Gene3D" id="3.40.50.970">
    <property type="match status" value="2"/>
</dbReference>
<dbReference type="InterPro" id="IPR012001">
    <property type="entry name" value="Thiamin_PyroP_enz_TPP-bd_dom"/>
</dbReference>
<gene>
    <name evidence="7" type="ORF">DZF91_29945</name>
</gene>
<comment type="caution">
    <text evidence="7">The sequence shown here is derived from an EMBL/GenBank/DDBJ whole genome shotgun (WGS) entry which is preliminary data.</text>
</comment>
<dbReference type="PANTHER" id="PTHR18968:SF9">
    <property type="entry name" value="3D-(3,5_4)-TRIHYDROXYCYCLOHEXANE-1,2-DIONE HYDROLASE"/>
    <property type="match status" value="1"/>
</dbReference>
<dbReference type="InterPro" id="IPR045229">
    <property type="entry name" value="TPP_enz"/>
</dbReference>
<dbReference type="CDD" id="cd00568">
    <property type="entry name" value="TPP_enzymes"/>
    <property type="match status" value="1"/>
</dbReference>
<dbReference type="GO" id="GO:0050660">
    <property type="term" value="F:flavin adenine dinucleotide binding"/>
    <property type="evidence" value="ECO:0007669"/>
    <property type="project" value="TreeGrafter"/>
</dbReference>
<dbReference type="PANTHER" id="PTHR18968">
    <property type="entry name" value="THIAMINE PYROPHOSPHATE ENZYMES"/>
    <property type="match status" value="1"/>
</dbReference>
<dbReference type="Gene3D" id="3.40.50.1220">
    <property type="entry name" value="TPP-binding domain"/>
    <property type="match status" value="1"/>
</dbReference>
<dbReference type="EMBL" id="QURH01000888">
    <property type="protein sequence ID" value="RFU38001.1"/>
    <property type="molecule type" value="Genomic_DNA"/>
</dbReference>
<dbReference type="GO" id="GO:0000287">
    <property type="term" value="F:magnesium ion binding"/>
    <property type="evidence" value="ECO:0007669"/>
    <property type="project" value="InterPro"/>
</dbReference>
<dbReference type="GO" id="GO:0030976">
    <property type="term" value="F:thiamine pyrophosphate binding"/>
    <property type="evidence" value="ECO:0007669"/>
    <property type="project" value="InterPro"/>
</dbReference>
<dbReference type="AlphaFoldDB" id="A0A372JDB6"/>
<keyword evidence="8" id="KW-1185">Reference proteome</keyword>
<sequence length="628" mass="66840">MELDLTGERTERARRVAEAGGVDQALDSGALPARASLTLSEALVLGLLRQHVRKFVVVFGHGSTELAEVLRIYEEAGVVRTYAVRHETEASHAAAALRWVTGEKAAVVTSIGPGALQAMAGSLVASSDGLGVWHLYGDETTEDEGPNMQQIPRPEQGLFLRLTSAMGPAYSLHTPRALPTALRRGLNTVDHPYRPGPFYLLLPLNTQPQVITDFNLRELPTGVPPRLGAAAADYRAAARRLLDAGRVVVKVGGGARGCRRELEELADLVDAVFVMSPVSLGVVPASHPRQMMVGGTKGSLSGNFAMENADLLLAVGTRSVCQADSSRTGYPRVRHVVNINADLDSATHYNETTALVGDARETLAALVEAVRAELAGAGGGAEASTWLDECQDARRAWERVKQDRLDRPTLHDPVWEREVLTQPAAVQTIAEWAESADAVTFFDAGDVQAVGFQMSAEEEPGRSFTEAGASYMGFATSAVLATAIGDEPWYGVAVTGDGSFTMNPQVLIDGVAHGANGCVVVLDNRRMAAISSLQIDQYGIDHATSDGVAVDYVAWAGSVEGVTALHGGYTRESLRAALDEARAREGLSLIHVPVYFGDDPAGGLPAYGRWNVGNSVADTQRLRHEIGL</sequence>
<evidence type="ECO:0000259" key="4">
    <source>
        <dbReference type="Pfam" id="PF00205"/>
    </source>
</evidence>
<dbReference type="GO" id="GO:0009097">
    <property type="term" value="P:isoleucine biosynthetic process"/>
    <property type="evidence" value="ECO:0007669"/>
    <property type="project" value="TreeGrafter"/>
</dbReference>
<evidence type="ECO:0000313" key="7">
    <source>
        <dbReference type="EMBL" id="RFU38001.1"/>
    </source>
</evidence>
<proteinExistence type="inferred from homology"/>
<dbReference type="InterPro" id="IPR029061">
    <property type="entry name" value="THDP-binding"/>
</dbReference>
<dbReference type="SUPFAM" id="SSF52467">
    <property type="entry name" value="DHS-like NAD/FAD-binding domain"/>
    <property type="match status" value="1"/>
</dbReference>
<evidence type="ECO:0000259" key="5">
    <source>
        <dbReference type="Pfam" id="PF02775"/>
    </source>
</evidence>
<dbReference type="RefSeq" id="WP_117360451.1">
    <property type="nucleotide sequence ID" value="NZ_QURH01000888.1"/>
</dbReference>
<dbReference type="Pfam" id="PF02776">
    <property type="entry name" value="TPP_enzyme_N"/>
    <property type="match status" value="1"/>
</dbReference>
<dbReference type="Proteomes" id="UP000261811">
    <property type="component" value="Unassembled WGS sequence"/>
</dbReference>
<feature type="domain" description="Thiamine pyrophosphate enzyme N-terminal TPP-binding" evidence="6">
    <location>
        <begin position="38"/>
        <end position="150"/>
    </location>
</feature>
<dbReference type="GO" id="GO:0005948">
    <property type="term" value="C:acetolactate synthase complex"/>
    <property type="evidence" value="ECO:0007669"/>
    <property type="project" value="TreeGrafter"/>
</dbReference>
<dbReference type="OrthoDB" id="4494979at2"/>
<feature type="domain" description="Thiamine pyrophosphate enzyme TPP-binding" evidence="5">
    <location>
        <begin position="443"/>
        <end position="592"/>
    </location>
</feature>
<evidence type="ECO:0000313" key="8">
    <source>
        <dbReference type="Proteomes" id="UP000261811"/>
    </source>
</evidence>
<feature type="domain" description="Thiamine pyrophosphate enzyme central" evidence="4">
    <location>
        <begin position="235"/>
        <end position="366"/>
    </location>
</feature>
<evidence type="ECO:0000259" key="6">
    <source>
        <dbReference type="Pfam" id="PF02776"/>
    </source>
</evidence>
<evidence type="ECO:0000256" key="2">
    <source>
        <dbReference type="ARBA" id="ARBA00023052"/>
    </source>
</evidence>
<reference evidence="7 8" key="1">
    <citation type="submission" date="2018-08" db="EMBL/GenBank/DDBJ databases">
        <title>Actinomadura jelena sp. nov., a novel Actinomycete isolated from soil in Chad.</title>
        <authorList>
            <person name="Shi L."/>
        </authorList>
    </citation>
    <scope>NUCLEOTIDE SEQUENCE [LARGE SCALE GENOMIC DNA]</scope>
    <source>
        <strain evidence="7 8">NEAU-G17</strain>
    </source>
</reference>
<evidence type="ECO:0000256" key="3">
    <source>
        <dbReference type="RuleBase" id="RU362132"/>
    </source>
</evidence>
<evidence type="ECO:0000256" key="1">
    <source>
        <dbReference type="ARBA" id="ARBA00007812"/>
    </source>
</evidence>
<keyword evidence="2 3" id="KW-0786">Thiamine pyrophosphate</keyword>
<dbReference type="InterPro" id="IPR012000">
    <property type="entry name" value="Thiamin_PyroP_enz_cen_dom"/>
</dbReference>